<evidence type="ECO:0000256" key="4">
    <source>
        <dbReference type="ARBA" id="ARBA00023242"/>
    </source>
</evidence>
<dbReference type="PANTHER" id="PTHR31344">
    <property type="entry name" value="NUCLEAR PORE COMPLEX PROTEIN NUP205"/>
    <property type="match status" value="1"/>
</dbReference>
<reference evidence="5" key="1">
    <citation type="submission" date="2023-05" db="EMBL/GenBank/DDBJ databases">
        <authorList>
            <person name="Huff M."/>
        </authorList>
    </citation>
    <scope>NUCLEOTIDE SEQUENCE</scope>
</reference>
<gene>
    <name evidence="5" type="ORF">FPE_LOCUS29917</name>
</gene>
<keyword evidence="6" id="KW-1185">Reference proteome</keyword>
<proteinExistence type="inferred from homology"/>
<keyword evidence="3" id="KW-0813">Transport</keyword>
<sequence length="1817" mass="205647">MVSPKLLLSIAESALLGPTPPTPSQRIELIQAIRHSLPAFKSLLSYPPPKQSDRAQVQSKEVRLPDTGPISLDDQDVQIALKLSDDLHLNEIDCVQLLVSANQEWGLLGREPLDILRLAAGLWYTERRDLITALYTLLRAVVLDQGFEADLVADIQKYLEDLISAGLRHRLISLIKELNREEPAGFGGPNSEHYILDSRGSLVERRAVICRERLILGHCLVLSALIGHAGSKDIKDLFFALKDGAVEYSGSADSLKHQIMYSLLFSLVIALISDALSTGPDKVPVLSSDVSFRREFQEIVMTSANDPTVEGFVDCVRFAWVVHLMLIQDGTELKESGATALTNEMKYTYSCLEAIFANNVFQFYLDKILQTAAYQNDDEDMIYMYNAYLHKQITCFLSHPLARDKVKEAKEKAMTILNQYRTTASHNQTTDGSGPPQQSTESARQPFVSLLEFVSEIYQKEPELLSGNDALWTFVKFAGEDHTNVQTLVAFLKMLSTLVVENGNPIERKNWFPDIEPLFKLLSYENVPPYLKGALRNAIATFVHVSPLMKDAIWSYLEQYDLPVVIGPNIGNSGQPIGTQVYDMQFELNEIEARREQYPSTISFINLLNVLIAEERDVSDRGHRFIGIFRFIYDHVFSPFPQRAYADPCDKWQLVVACLKHFQMMLSMYDVREEDVDIVVNQSQLSGKGQSSPQMNLPAIELVKDFMSGRTAFRNVMSILSPGVNFLITERTSQIYGQLLEKAVLLSLEIIILVMEKDLIVSDFSRPLYQPLEVILSQDHNQIVALLEYVRYDFLPQVQRCSIKILSILSSRMVGLSQLLLKCNASGGLIEDYAACLELRSEESQIIEESSEDPGVLIMQLLIDNVNRPAPNITHLLLRFDVDSPVERTVLQPKFHYSCLKVILDMLDKLLKPEVNALLHEFGFQLLFELCVDPLTSSPTMDLLATKKYQFFMKHLSSIGVAPLPKRNSGQALRICSLHQRAWLLKLLAVELHTADMTSALHRETCQNILAQLFGQSIAEYRTNQDDSFYVPQTNSEVARIGSIGKIKVLELLEVVQFKCPDTTLKSSQSVSNLKYSSLAEDILTNPATSGKGGVYYLSERGDRLIDLASFRDKLCQKCSLFNPQMSSFTSEAELNEVREVIQQLLRWGWKYNKNLEEQAAQLHMLTSWSQIVEVSVSQKISFLDTRSEILFQLLDASLNASGSPDCSLKMALILTQVGLTCMAKLRVERFSFGGCFNSETVTCLDIISTNQLSNGACHSIIFKLVMAILRLQSSEALRRRQYALMLNYFHYCRHTLDPDVPPTILQFLSIDEQDNGDLDLEKIDKDQAELAHMNFAILKKEAQQILNLVIKDATRGSESAKTMSLYVLDALICIDHEKFFLSQLQSRGFLRACFLSISTFAYEGGRISLNSMQRVCTLEAELALLLRISHKYGKSGAQVLFSMGLLEHIASCKALNLQTKGTLRRIDTKVGRNLSVDVDEQRMVIAPILRLVFSLTSLVDTSEFFEVKNKIVREVIEFVKGHQVLFDQILRVDISDANELTLEQINLLVGILGKVWPYEESDEYGFIQGLFGMMRALFSRDPDVFTSMQSVRSEIQRKVEANTSRLCFNLSSYLYFLVTKKSLRLQVSDGPTDYHTSAGQQQLTLTSLSRFLRTLATALERAAEEKYILLNKIKDINELSRQEVDEIINMYITREYVSSSENTQKRRYIAMVEMCQIVGHRNRFITLLLLITQNVMNIILTHFQDSPYAREYDHSLKAIGYGDVDNSKEDLHLLCEELTPVLERLELLSEDKMGHDLKVFCRLAHSLKEMSFQILA</sequence>
<dbReference type="PANTHER" id="PTHR31344:SF0">
    <property type="entry name" value="NUCLEAR PORE COMPLEX PROTEIN NUP205"/>
    <property type="match status" value="1"/>
</dbReference>
<name>A0AAD2E885_9LAMI</name>
<evidence type="ECO:0000256" key="1">
    <source>
        <dbReference type="ARBA" id="ARBA00004123"/>
    </source>
</evidence>
<evidence type="ECO:0000256" key="3">
    <source>
        <dbReference type="ARBA" id="ARBA00022448"/>
    </source>
</evidence>
<evidence type="ECO:0000313" key="6">
    <source>
        <dbReference type="Proteomes" id="UP000834106"/>
    </source>
</evidence>
<evidence type="ECO:0000313" key="5">
    <source>
        <dbReference type="EMBL" id="CAI9782487.1"/>
    </source>
</evidence>
<dbReference type="EMBL" id="OU503054">
    <property type="protein sequence ID" value="CAI9782487.1"/>
    <property type="molecule type" value="Genomic_DNA"/>
</dbReference>
<dbReference type="GO" id="GO:0005643">
    <property type="term" value="C:nuclear pore"/>
    <property type="evidence" value="ECO:0007669"/>
    <property type="project" value="InterPro"/>
</dbReference>
<organism evidence="5 6">
    <name type="scientific">Fraxinus pennsylvanica</name>
    <dbReference type="NCBI Taxonomy" id="56036"/>
    <lineage>
        <taxon>Eukaryota</taxon>
        <taxon>Viridiplantae</taxon>
        <taxon>Streptophyta</taxon>
        <taxon>Embryophyta</taxon>
        <taxon>Tracheophyta</taxon>
        <taxon>Spermatophyta</taxon>
        <taxon>Magnoliopsida</taxon>
        <taxon>eudicotyledons</taxon>
        <taxon>Gunneridae</taxon>
        <taxon>Pentapetalae</taxon>
        <taxon>asterids</taxon>
        <taxon>lamiids</taxon>
        <taxon>Lamiales</taxon>
        <taxon>Oleaceae</taxon>
        <taxon>Oleeae</taxon>
        <taxon>Fraxinus</taxon>
    </lineage>
</organism>
<protein>
    <recommendedName>
        <fullName evidence="7">Nuclear pore complex protein NUP205</fullName>
    </recommendedName>
</protein>
<evidence type="ECO:0008006" key="7">
    <source>
        <dbReference type="Google" id="ProtNLM"/>
    </source>
</evidence>
<evidence type="ECO:0000256" key="2">
    <source>
        <dbReference type="ARBA" id="ARBA00005892"/>
    </source>
</evidence>
<dbReference type="InterPro" id="IPR021827">
    <property type="entry name" value="Nup186/Nup192/Nup205"/>
</dbReference>
<dbReference type="Pfam" id="PF11894">
    <property type="entry name" value="Nup192"/>
    <property type="match status" value="2"/>
</dbReference>
<comment type="similarity">
    <text evidence="2">Belongs to the NUP186/NUP192/NUP205 family.</text>
</comment>
<dbReference type="Proteomes" id="UP000834106">
    <property type="component" value="Chromosome 19"/>
</dbReference>
<comment type="subcellular location">
    <subcellularLocation>
        <location evidence="1">Nucleus</location>
    </subcellularLocation>
</comment>
<keyword evidence="4" id="KW-0539">Nucleus</keyword>
<accession>A0AAD2E885</accession>